<dbReference type="AlphaFoldDB" id="T0MFE9"/>
<dbReference type="VEuPathDB" id="MicrosporidiaDB:NAPIS_ORF02633"/>
<reference evidence="2 3" key="1">
    <citation type="journal article" date="2013" name="BMC Genomics">
        <title>Genome sequencing and comparative genomics of honey bee microsporidia, Nosema apis reveal novel insights into host-parasite interactions.</title>
        <authorList>
            <person name="Chen Yp."/>
            <person name="Pettis J.S."/>
            <person name="Zhao Y."/>
            <person name="Liu X."/>
            <person name="Tallon L.J."/>
            <person name="Sadzewicz L.D."/>
            <person name="Li R."/>
            <person name="Zheng H."/>
            <person name="Huang S."/>
            <person name="Zhang X."/>
            <person name="Hamilton M.C."/>
            <person name="Pernal S.F."/>
            <person name="Melathopoulos A.P."/>
            <person name="Yan X."/>
            <person name="Evans J.D."/>
        </authorList>
    </citation>
    <scope>NUCLEOTIDE SEQUENCE [LARGE SCALE GENOMIC DNA]</scope>
    <source>
        <strain evidence="2 3">BRL 01</strain>
    </source>
</reference>
<proteinExistence type="predicted"/>
<dbReference type="HOGENOM" id="CLU_1586963_0_0_1"/>
<evidence type="ECO:0000256" key="1">
    <source>
        <dbReference type="SAM" id="SignalP"/>
    </source>
</evidence>
<evidence type="ECO:0000313" key="2">
    <source>
        <dbReference type="EMBL" id="EQB59805.1"/>
    </source>
</evidence>
<keyword evidence="3" id="KW-1185">Reference proteome</keyword>
<name>T0MFE9_9MICR</name>
<dbReference type="EMBL" id="KE647363">
    <property type="protein sequence ID" value="EQB59805.1"/>
    <property type="molecule type" value="Genomic_DNA"/>
</dbReference>
<dbReference type="CDD" id="cd00161">
    <property type="entry name" value="beta-trefoil_Ricin-like"/>
    <property type="match status" value="1"/>
</dbReference>
<dbReference type="Proteomes" id="UP000053780">
    <property type="component" value="Unassembled WGS sequence"/>
</dbReference>
<gene>
    <name evidence="2" type="ORF">NAPIS_ORF02633</name>
</gene>
<sequence length="168" mass="19247">MFLLFINTVLTINLVLFQHAHSDYYICDSEPYREGSRHCIACHEHPSHFELINTGDGNLFIKSPINNSVFDVAKYKRDLIMVHENGGDNQLYQIRYVNPIHAVIVNSYGKCVTFVPSTNTYELVGCMSNAYQLYKVVSDVGHDRHDFIPAIHDSYPQHNEDLINDSIV</sequence>
<dbReference type="SUPFAM" id="SSF50370">
    <property type="entry name" value="Ricin B-like lectins"/>
    <property type="match status" value="1"/>
</dbReference>
<feature type="signal peptide" evidence="1">
    <location>
        <begin position="1"/>
        <end position="22"/>
    </location>
</feature>
<dbReference type="InterPro" id="IPR035992">
    <property type="entry name" value="Ricin_B-like_lectins"/>
</dbReference>
<feature type="chain" id="PRO_5004580911" evidence="1">
    <location>
        <begin position="23"/>
        <end position="168"/>
    </location>
</feature>
<accession>T0MFE9</accession>
<keyword evidence="1" id="KW-0732">Signal</keyword>
<protein>
    <submittedName>
        <fullName evidence="2">Uncharacterized protein</fullName>
    </submittedName>
</protein>
<evidence type="ECO:0000313" key="3">
    <source>
        <dbReference type="Proteomes" id="UP000053780"/>
    </source>
</evidence>
<organism evidence="2 3">
    <name type="scientific">Vairimorpha apis BRL 01</name>
    <dbReference type="NCBI Taxonomy" id="1037528"/>
    <lineage>
        <taxon>Eukaryota</taxon>
        <taxon>Fungi</taxon>
        <taxon>Fungi incertae sedis</taxon>
        <taxon>Microsporidia</taxon>
        <taxon>Nosematidae</taxon>
        <taxon>Vairimorpha</taxon>
    </lineage>
</organism>